<proteinExistence type="predicted"/>
<gene>
    <name evidence="2" type="ORF">WISP_149607</name>
</gene>
<dbReference type="PANTHER" id="PTHR33332">
    <property type="entry name" value="REVERSE TRANSCRIPTASE DOMAIN-CONTAINING PROTEIN"/>
    <property type="match status" value="1"/>
</dbReference>
<dbReference type="EMBL" id="WHWB01034817">
    <property type="protein sequence ID" value="KAJ7403682.1"/>
    <property type="molecule type" value="Genomic_DNA"/>
</dbReference>
<reference evidence="2" key="1">
    <citation type="submission" date="2019-10" db="EMBL/GenBank/DDBJ databases">
        <authorList>
            <person name="Soares A.E.R."/>
            <person name="Aleixo A."/>
            <person name="Schneider P."/>
            <person name="Miyaki C.Y."/>
            <person name="Schneider M.P."/>
            <person name="Mello C."/>
            <person name="Vasconcelos A.T.R."/>
        </authorList>
    </citation>
    <scope>NUCLEOTIDE SEQUENCE</scope>
    <source>
        <tissue evidence="2">Muscle</tissue>
    </source>
</reference>
<feature type="domain" description="Reverse transcriptase" evidence="1">
    <location>
        <begin position="1"/>
        <end position="94"/>
    </location>
</feature>
<organism evidence="2 3">
    <name type="scientific">Willisornis vidua</name>
    <name type="common">Xingu scale-backed antbird</name>
    <dbReference type="NCBI Taxonomy" id="1566151"/>
    <lineage>
        <taxon>Eukaryota</taxon>
        <taxon>Metazoa</taxon>
        <taxon>Chordata</taxon>
        <taxon>Craniata</taxon>
        <taxon>Vertebrata</taxon>
        <taxon>Euteleostomi</taxon>
        <taxon>Archelosauria</taxon>
        <taxon>Archosauria</taxon>
        <taxon>Dinosauria</taxon>
        <taxon>Saurischia</taxon>
        <taxon>Theropoda</taxon>
        <taxon>Coelurosauria</taxon>
        <taxon>Aves</taxon>
        <taxon>Neognathae</taxon>
        <taxon>Neoaves</taxon>
        <taxon>Telluraves</taxon>
        <taxon>Australaves</taxon>
        <taxon>Passeriformes</taxon>
        <taxon>Thamnophilidae</taxon>
        <taxon>Willisornis</taxon>
    </lineage>
</organism>
<dbReference type="Pfam" id="PF00078">
    <property type="entry name" value="RVT_1"/>
    <property type="match status" value="1"/>
</dbReference>
<evidence type="ECO:0000313" key="2">
    <source>
        <dbReference type="EMBL" id="KAJ7403682.1"/>
    </source>
</evidence>
<dbReference type="Proteomes" id="UP001145742">
    <property type="component" value="Unassembled WGS sequence"/>
</dbReference>
<keyword evidence="3" id="KW-1185">Reference proteome</keyword>
<comment type="caution">
    <text evidence="2">The sequence shown here is derived from an EMBL/GenBank/DDBJ whole genome shotgun (WGS) entry which is preliminary data.</text>
</comment>
<name>A0ABQ9CPF9_9PASS</name>
<accession>A0ABQ9CPF9</accession>
<dbReference type="PROSITE" id="PS50878">
    <property type="entry name" value="RT_POL"/>
    <property type="match status" value="1"/>
</dbReference>
<sequence>MSSWGQASGVPQGSVLGPVLFHIFTNDLDKWIKGTLNKFTDDTKVGGSVDLLENRKALQRDLDRLDQWVRCNKAKCQVLLFGHNNPSQHYGLQKECLESCPAGKDLGALVNSP</sequence>
<evidence type="ECO:0000259" key="1">
    <source>
        <dbReference type="PROSITE" id="PS50878"/>
    </source>
</evidence>
<dbReference type="InterPro" id="IPR000477">
    <property type="entry name" value="RT_dom"/>
</dbReference>
<protein>
    <recommendedName>
        <fullName evidence="1">Reverse transcriptase domain-containing protein</fullName>
    </recommendedName>
</protein>
<evidence type="ECO:0000313" key="3">
    <source>
        <dbReference type="Proteomes" id="UP001145742"/>
    </source>
</evidence>